<organism evidence="7">
    <name type="scientific">Candidatus Kentrum sp. FM</name>
    <dbReference type="NCBI Taxonomy" id="2126340"/>
    <lineage>
        <taxon>Bacteria</taxon>
        <taxon>Pseudomonadati</taxon>
        <taxon>Pseudomonadota</taxon>
        <taxon>Gammaproteobacteria</taxon>
        <taxon>Candidatus Kentrum</taxon>
    </lineage>
</organism>
<keyword evidence="4" id="KW-0564">Palmitate</keyword>
<evidence type="ECO:0000256" key="6">
    <source>
        <dbReference type="ARBA" id="ARBA00023288"/>
    </source>
</evidence>
<comment type="subcellular location">
    <subcellularLocation>
        <location evidence="1">Cell outer membrane</location>
        <topology evidence="1">Lipid-anchor</topology>
    </subcellularLocation>
</comment>
<keyword evidence="6" id="KW-0449">Lipoprotein</keyword>
<evidence type="ECO:0000256" key="5">
    <source>
        <dbReference type="ARBA" id="ARBA00023237"/>
    </source>
</evidence>
<name>A0A450S802_9GAMM</name>
<evidence type="ECO:0000313" key="7">
    <source>
        <dbReference type="EMBL" id="VFJ47951.1"/>
    </source>
</evidence>
<dbReference type="NCBIfam" id="NF047847">
    <property type="entry name" value="SS_mature_LptM"/>
    <property type="match status" value="1"/>
</dbReference>
<evidence type="ECO:0000313" key="9">
    <source>
        <dbReference type="EMBL" id="VFK07920.1"/>
    </source>
</evidence>
<evidence type="ECO:0000256" key="2">
    <source>
        <dbReference type="ARBA" id="ARBA00022729"/>
    </source>
</evidence>
<reference evidence="7" key="1">
    <citation type="submission" date="2019-02" db="EMBL/GenBank/DDBJ databases">
        <authorList>
            <person name="Gruber-Vodicka R. H."/>
            <person name="Seah K. B. B."/>
        </authorList>
    </citation>
    <scope>NUCLEOTIDE SEQUENCE</scope>
    <source>
        <strain evidence="8">BECK_BZ163</strain>
        <strain evidence="9">BECK_BZ164</strain>
        <strain evidence="7">BECK_BZ165</strain>
    </source>
</reference>
<dbReference type="InterPro" id="IPR032831">
    <property type="entry name" value="LptM_cons"/>
</dbReference>
<evidence type="ECO:0000313" key="8">
    <source>
        <dbReference type="EMBL" id="VFJ60721.1"/>
    </source>
</evidence>
<sequence>MKAVRKKIYRLPWLIAMVLVVGLQAGCGQKGSLYLPDEEEGNSHSWKPGAVSHLPLAGKARRSLPHGDSVYYTPPGWRGWES</sequence>
<evidence type="ECO:0000256" key="3">
    <source>
        <dbReference type="ARBA" id="ARBA00023136"/>
    </source>
</evidence>
<dbReference type="EMBL" id="CAADFL010000053">
    <property type="protein sequence ID" value="VFK07920.1"/>
    <property type="molecule type" value="Genomic_DNA"/>
</dbReference>
<dbReference type="AlphaFoldDB" id="A0A450S802"/>
<accession>A0A450S802</accession>
<keyword evidence="5" id="KW-0998">Cell outer membrane</keyword>
<evidence type="ECO:0000256" key="4">
    <source>
        <dbReference type="ARBA" id="ARBA00023139"/>
    </source>
</evidence>
<proteinExistence type="predicted"/>
<evidence type="ECO:0000256" key="1">
    <source>
        <dbReference type="ARBA" id="ARBA00004459"/>
    </source>
</evidence>
<protein>
    <recommendedName>
        <fullName evidence="10">Lipoprotein-attachment site-containing protein</fullName>
    </recommendedName>
</protein>
<keyword evidence="2" id="KW-0732">Signal</keyword>
<evidence type="ECO:0008006" key="10">
    <source>
        <dbReference type="Google" id="ProtNLM"/>
    </source>
</evidence>
<dbReference type="EMBL" id="CAADEZ010000270">
    <property type="protein sequence ID" value="VFJ60721.1"/>
    <property type="molecule type" value="Genomic_DNA"/>
</dbReference>
<keyword evidence="3" id="KW-0472">Membrane</keyword>
<gene>
    <name evidence="8" type="ORF">BECKFM1743A_GA0114220_102703</name>
    <name evidence="9" type="ORF">BECKFM1743B_GA0114221_100538</name>
    <name evidence="7" type="ORF">BECKFM1743C_GA0114222_100528</name>
</gene>
<dbReference type="EMBL" id="CAADFA010000052">
    <property type="protein sequence ID" value="VFJ47951.1"/>
    <property type="molecule type" value="Genomic_DNA"/>
</dbReference>